<feature type="transmembrane region" description="Helical" evidence="6">
    <location>
        <begin position="336"/>
        <end position="357"/>
    </location>
</feature>
<gene>
    <name evidence="8" type="ORF">QU481_18010</name>
</gene>
<dbReference type="InterPro" id="IPR001279">
    <property type="entry name" value="Metallo-B-lactamas"/>
</dbReference>
<keyword evidence="9" id="KW-1185">Reference proteome</keyword>
<dbReference type="InterPro" id="IPR052159">
    <property type="entry name" value="Competence_DNA_uptake"/>
</dbReference>
<dbReference type="SUPFAM" id="SSF56281">
    <property type="entry name" value="Metallo-hydrolase/oxidoreductase"/>
    <property type="match status" value="1"/>
</dbReference>
<keyword evidence="4 6" id="KW-1133">Transmembrane helix</keyword>
<dbReference type="PANTHER" id="PTHR30619:SF1">
    <property type="entry name" value="RECOMBINATION PROTEIN 2"/>
    <property type="match status" value="1"/>
</dbReference>
<dbReference type="NCBIfam" id="TIGR00360">
    <property type="entry name" value="ComEC_N-term"/>
    <property type="match status" value="1"/>
</dbReference>
<comment type="subcellular location">
    <subcellularLocation>
        <location evidence="1">Cell membrane</location>
        <topology evidence="1">Multi-pass membrane protein</topology>
    </subcellularLocation>
</comment>
<evidence type="ECO:0000256" key="2">
    <source>
        <dbReference type="ARBA" id="ARBA00022475"/>
    </source>
</evidence>
<dbReference type="InterPro" id="IPR004477">
    <property type="entry name" value="ComEC_N"/>
</dbReference>
<name>A0ABT7XSI8_9NEIS</name>
<proteinExistence type="predicted"/>
<dbReference type="SMART" id="SM00849">
    <property type="entry name" value="Lactamase_B"/>
    <property type="match status" value="1"/>
</dbReference>
<keyword evidence="2" id="KW-1003">Cell membrane</keyword>
<comment type="caution">
    <text evidence="8">The sequence shown here is derived from an EMBL/GenBank/DDBJ whole genome shotgun (WGS) entry which is preliminary data.</text>
</comment>
<evidence type="ECO:0000256" key="5">
    <source>
        <dbReference type="ARBA" id="ARBA00023136"/>
    </source>
</evidence>
<dbReference type="InterPro" id="IPR025405">
    <property type="entry name" value="DUF4131"/>
</dbReference>
<dbReference type="NCBIfam" id="TIGR00361">
    <property type="entry name" value="ComEC_Rec2"/>
    <property type="match status" value="1"/>
</dbReference>
<dbReference type="Pfam" id="PF00753">
    <property type="entry name" value="Lactamase_B"/>
    <property type="match status" value="1"/>
</dbReference>
<evidence type="ECO:0000313" key="9">
    <source>
        <dbReference type="Proteomes" id="UP001168540"/>
    </source>
</evidence>
<dbReference type="Pfam" id="PF13567">
    <property type="entry name" value="DUF4131"/>
    <property type="match status" value="1"/>
</dbReference>
<keyword evidence="5 6" id="KW-0472">Membrane</keyword>
<dbReference type="Gene3D" id="3.60.15.10">
    <property type="entry name" value="Ribonuclease Z/Hydroxyacylglutathione hydrolase-like"/>
    <property type="match status" value="1"/>
</dbReference>
<dbReference type="CDD" id="cd07731">
    <property type="entry name" value="ComA-like_MBL-fold"/>
    <property type="match status" value="1"/>
</dbReference>
<reference evidence="8" key="1">
    <citation type="submission" date="2023-06" db="EMBL/GenBank/DDBJ databases">
        <authorList>
            <person name="Zhang S."/>
        </authorList>
    </citation>
    <scope>NUCLEOTIDE SEQUENCE</scope>
    <source>
        <strain evidence="8">SG2303</strain>
    </source>
</reference>
<feature type="domain" description="Metallo-beta-lactamase" evidence="7">
    <location>
        <begin position="511"/>
        <end position="669"/>
    </location>
</feature>
<keyword evidence="3 6" id="KW-0812">Transmembrane</keyword>
<feature type="transmembrane region" description="Helical" evidence="6">
    <location>
        <begin position="238"/>
        <end position="261"/>
    </location>
</feature>
<evidence type="ECO:0000256" key="6">
    <source>
        <dbReference type="SAM" id="Phobius"/>
    </source>
</evidence>
<dbReference type="Proteomes" id="UP001168540">
    <property type="component" value="Unassembled WGS sequence"/>
</dbReference>
<sequence>MRIPYALPALVAGLVLPFYLAELPDWRWPLCAALALWLAGRLLPGWRGVFGVALLSLLGVAWTSWRAEQVEQLSPAWEGKPVAVVAVVRDLPDPGEFGTRLRVEVEQVLTPGATLPRSWLLTDYRNEDWPPGSRWRLTLAPKQPTGPANRFGFDAEAWYWSEGIGATASVRKGRIADGEVDDARARLDRIRSTLLERIDAAVAEPRAAALLGALTVGAQGRIAAADWQAFRLLGLTHLVSISGLHVTLFAGLVAALLRLVLRWRPPRRIAPRLVVALGGLAAALGYALLAGWSVPTQRTFYMLACAVLMLLLRRSLGPFRIWWSALALVLLADPFAVLAPGVWLSFGLVVALMAVGVGRRRRAGRWQEALLGQWAVLVMSLLPLALFFNGVPLVSPFANAVAIPYVSSLLTPLALFAVFIPWDGPLRLAGWLADGFYWAVDLAAPYAPMWSQPGVPWPVAALAFVGSLWLIAPRGVPGRLAGALLLLPLLLYRPPPPAPGTLRATLIDVGQGLSVLVETANHTLLYDTGAGDAGRTVLPQLTGLGVKRLDVLLLSHHDNDHDGGGESLLAAMPVDTLLAGQPESLPDAQPAAQACLSNQSWAWDGVRFDMLAPDEGVSITEDNAASCVLRIATQRQALLLPGDLPGQQEQALAERYGKALRSSVLVASHHGSRYSSGADWLATVAPREVVFSAGYRNRYRHPHPDTLARVAGSGARAWRTDTQGMLTLEMGETLTLKGWREQAPRFWRRRPVVSDEAETVE</sequence>
<evidence type="ECO:0000313" key="8">
    <source>
        <dbReference type="EMBL" id="MDN0076755.1"/>
    </source>
</evidence>
<dbReference type="RefSeq" id="WP_289831405.1">
    <property type="nucleotide sequence ID" value="NZ_JAUEDK010000041.1"/>
</dbReference>
<evidence type="ECO:0000259" key="7">
    <source>
        <dbReference type="SMART" id="SM00849"/>
    </source>
</evidence>
<feature type="transmembrane region" description="Helical" evidence="6">
    <location>
        <begin position="273"/>
        <end position="292"/>
    </location>
</feature>
<feature type="transmembrane region" description="Helical" evidence="6">
    <location>
        <begin position="455"/>
        <end position="472"/>
    </location>
</feature>
<dbReference type="PANTHER" id="PTHR30619">
    <property type="entry name" value="DNA INTERNALIZATION/COMPETENCE PROTEIN COMEC/REC2"/>
    <property type="match status" value="1"/>
</dbReference>
<protein>
    <submittedName>
        <fullName evidence="8">DNA internalization-related competence protein ComEC/Rec2</fullName>
    </submittedName>
</protein>
<organism evidence="8 9">
    <name type="scientific">Crenobacter oryzisoli</name>
    <dbReference type="NCBI Taxonomy" id="3056844"/>
    <lineage>
        <taxon>Bacteria</taxon>
        <taxon>Pseudomonadati</taxon>
        <taxon>Pseudomonadota</taxon>
        <taxon>Betaproteobacteria</taxon>
        <taxon>Neisseriales</taxon>
        <taxon>Neisseriaceae</taxon>
        <taxon>Crenobacter</taxon>
    </lineage>
</organism>
<evidence type="ECO:0000256" key="3">
    <source>
        <dbReference type="ARBA" id="ARBA00022692"/>
    </source>
</evidence>
<dbReference type="InterPro" id="IPR004797">
    <property type="entry name" value="Competence_ComEC/Rec2"/>
</dbReference>
<evidence type="ECO:0000256" key="4">
    <source>
        <dbReference type="ARBA" id="ARBA00022989"/>
    </source>
</evidence>
<dbReference type="InterPro" id="IPR036866">
    <property type="entry name" value="RibonucZ/Hydroxyglut_hydro"/>
</dbReference>
<accession>A0ABT7XSI8</accession>
<dbReference type="EMBL" id="JAUEDK010000041">
    <property type="protein sequence ID" value="MDN0076755.1"/>
    <property type="molecule type" value="Genomic_DNA"/>
</dbReference>
<feature type="transmembrane region" description="Helical" evidence="6">
    <location>
        <begin position="369"/>
        <end position="388"/>
    </location>
</feature>
<feature type="transmembrane region" description="Helical" evidence="6">
    <location>
        <begin position="400"/>
        <end position="422"/>
    </location>
</feature>
<evidence type="ECO:0000256" key="1">
    <source>
        <dbReference type="ARBA" id="ARBA00004651"/>
    </source>
</evidence>
<dbReference type="Pfam" id="PF03772">
    <property type="entry name" value="Competence"/>
    <property type="match status" value="1"/>
</dbReference>
<dbReference type="InterPro" id="IPR035681">
    <property type="entry name" value="ComA-like_MBL"/>
</dbReference>